<evidence type="ECO:0000256" key="5">
    <source>
        <dbReference type="PROSITE-ProRule" id="PRU00339"/>
    </source>
</evidence>
<evidence type="ECO:0000259" key="7">
    <source>
        <dbReference type="Pfam" id="PF13877"/>
    </source>
</evidence>
<protein>
    <recommendedName>
        <fullName evidence="4">RNA polymerase II-associated protein 3</fullName>
    </recommendedName>
</protein>
<name>A0A1E1XD39_9ACAR</name>
<comment type="similarity">
    <text evidence="3">Belongs to the RPAP3 family.</text>
</comment>
<keyword evidence="8" id="KW-0346">Stress response</keyword>
<evidence type="ECO:0000256" key="3">
    <source>
        <dbReference type="ARBA" id="ARBA00038275"/>
    </source>
</evidence>
<feature type="repeat" description="TPR" evidence="5">
    <location>
        <begin position="181"/>
        <end position="214"/>
    </location>
</feature>
<evidence type="ECO:0000256" key="1">
    <source>
        <dbReference type="ARBA" id="ARBA00022737"/>
    </source>
</evidence>
<feature type="region of interest" description="Disordered" evidence="6">
    <location>
        <begin position="40"/>
        <end position="78"/>
    </location>
</feature>
<dbReference type="PANTHER" id="PTHR46423:SF1">
    <property type="entry name" value="RNA POLYMERASE II-ASSOCIATED PROTEIN 3"/>
    <property type="match status" value="1"/>
</dbReference>
<dbReference type="AlphaFoldDB" id="A0A1E1XD39"/>
<evidence type="ECO:0000256" key="6">
    <source>
        <dbReference type="SAM" id="MobiDB-lite"/>
    </source>
</evidence>
<dbReference type="GO" id="GO:0101031">
    <property type="term" value="C:protein folding chaperone complex"/>
    <property type="evidence" value="ECO:0007669"/>
    <property type="project" value="TreeGrafter"/>
</dbReference>
<dbReference type="PROSITE" id="PS50005">
    <property type="entry name" value="TPR"/>
    <property type="match status" value="2"/>
</dbReference>
<feature type="domain" description="RNA-polymerase II-associated protein 3-like C-terminal" evidence="7">
    <location>
        <begin position="330"/>
        <end position="416"/>
    </location>
</feature>
<dbReference type="InterPro" id="IPR011990">
    <property type="entry name" value="TPR-like_helical_dom_sf"/>
</dbReference>
<evidence type="ECO:0000256" key="4">
    <source>
        <dbReference type="ARBA" id="ARBA00040133"/>
    </source>
</evidence>
<dbReference type="SMART" id="SM00028">
    <property type="entry name" value="TPR"/>
    <property type="match status" value="3"/>
</dbReference>
<keyword evidence="1" id="KW-0677">Repeat</keyword>
<dbReference type="EMBL" id="GFAC01002167">
    <property type="protein sequence ID" value="JAT97021.1"/>
    <property type="molecule type" value="mRNA"/>
</dbReference>
<evidence type="ECO:0000256" key="2">
    <source>
        <dbReference type="ARBA" id="ARBA00022803"/>
    </source>
</evidence>
<dbReference type="Gene3D" id="1.25.40.10">
    <property type="entry name" value="Tetratricopeptide repeat domain"/>
    <property type="match status" value="1"/>
</dbReference>
<dbReference type="Pfam" id="PF13414">
    <property type="entry name" value="TPR_11"/>
    <property type="match status" value="1"/>
</dbReference>
<organism evidence="8">
    <name type="scientific">Amblyomma aureolatum</name>
    <dbReference type="NCBI Taxonomy" id="187763"/>
    <lineage>
        <taxon>Eukaryota</taxon>
        <taxon>Metazoa</taxon>
        <taxon>Ecdysozoa</taxon>
        <taxon>Arthropoda</taxon>
        <taxon>Chelicerata</taxon>
        <taxon>Arachnida</taxon>
        <taxon>Acari</taxon>
        <taxon>Parasitiformes</taxon>
        <taxon>Ixodida</taxon>
        <taxon>Ixodoidea</taxon>
        <taxon>Ixodidae</taxon>
        <taxon>Amblyomminae</taxon>
        <taxon>Amblyomma</taxon>
    </lineage>
</organism>
<feature type="repeat" description="TPR" evidence="5">
    <location>
        <begin position="113"/>
        <end position="146"/>
    </location>
</feature>
<dbReference type="InterPro" id="IPR051966">
    <property type="entry name" value="RPAP3"/>
</dbReference>
<dbReference type="InterPro" id="IPR025986">
    <property type="entry name" value="RPAP3-like_C"/>
</dbReference>
<dbReference type="SUPFAM" id="SSF48452">
    <property type="entry name" value="TPR-like"/>
    <property type="match status" value="1"/>
</dbReference>
<reference evidence="8" key="1">
    <citation type="journal article" date="2017" name="Front. Cell. Infect. Microbiol.">
        <title>The Distinct Transcriptional Response of the Midgut of Amblyomma sculptum and Amblyomma aureolatum Ticks to Rickettsia rickettsii Correlates to Their Differences in Susceptibility to Infection.</title>
        <authorList>
            <person name="Martins L.A."/>
            <person name="Galletti M.F.B.M."/>
            <person name="Ribeiro J.M."/>
            <person name="Fujita A."/>
            <person name="Costa F.B."/>
            <person name="Labruna M.B."/>
            <person name="Daffre S."/>
            <person name="Fogaca A.C."/>
        </authorList>
    </citation>
    <scope>NUCLEOTIDE SEQUENCE</scope>
</reference>
<proteinExistence type="evidence at transcript level"/>
<dbReference type="PANTHER" id="PTHR46423">
    <property type="entry name" value="RNA POLYMERASE II-ASSOCIATED PROTEIN 3"/>
    <property type="match status" value="1"/>
</dbReference>
<dbReference type="Pfam" id="PF13877">
    <property type="entry name" value="RPAP3_C"/>
    <property type="match status" value="1"/>
</dbReference>
<evidence type="ECO:0000313" key="8">
    <source>
        <dbReference type="EMBL" id="JAT97021.1"/>
    </source>
</evidence>
<accession>A0A1E1XD39</accession>
<keyword evidence="2 5" id="KW-0802">TPR repeat</keyword>
<sequence length="440" mass="49577">MPSEPRCPASTTKTRTAAYEEYLRNLRNWEASVKMKDAQLRSLKSKLQPASEPTPVKRPASSETDPCPDSTAAGEPEAMVALETLINEEEESSSGTTESDDEQFQAEWRRQRALIEKEKGNRLFKDGRYDEAIESYGIGIECDPQNPVLYANRAMAFLRKNMLGAAEEDCSRALEWDPSYIKAYHRRGLAREGLSKWALAAQDFHKVLSLEPHNREARQHLTQLEKKELKPDGADVCTKQSSTFQTPNVKVSVEQPETRNATTDVPPSPVRAVTVVKVEPLGEAPKGKKASEKQLKRVTIKDIPGGTPLKEEWVAASKTRNEPELPPPAASAYQFQIDWRHLAPFPELRYKYLKQMNPSKIGTYFQESMESELFCEILCILENQFVRDGVDIYPIMSNLPKVGRFSTLVMFLGSEDNRRLARLLAIASKVDPELAESYGL</sequence>
<dbReference type="InterPro" id="IPR019734">
    <property type="entry name" value="TPR_rpt"/>
</dbReference>